<dbReference type="Proteomes" id="UP000182229">
    <property type="component" value="Unassembled WGS sequence"/>
</dbReference>
<keyword evidence="2" id="KW-0472">Membrane</keyword>
<comment type="caution">
    <text evidence="3">The sequence shown here is derived from an EMBL/GenBank/DDBJ whole genome shotgun (WGS) entry which is preliminary data.</text>
</comment>
<evidence type="ECO:0000256" key="2">
    <source>
        <dbReference type="SAM" id="Phobius"/>
    </source>
</evidence>
<dbReference type="InterPro" id="IPR007813">
    <property type="entry name" value="PilN"/>
</dbReference>
<feature type="coiled-coil region" evidence="1">
    <location>
        <begin position="48"/>
        <end position="92"/>
    </location>
</feature>
<sequence>MMIRINLLPVRKKVKQEAGRQILALFALVLLGAGAGNFFWYSDRDGVVTKQKEGIAQTRKRIADLEKTIGEVQHINERKAEVEKKLAVLDELRRGRSGPVRMLDALANSIPKKAWIKSFNEEQGAVSLIGSAVSHDDVAELMRNLNGMVWTPKGIGRLVEQRRDAKTSRVELLSAEISIEEFPVGDIKPFFTNVDLRSTQQQQSQSKPGEVSTVDFDISLSSNYAI</sequence>
<protein>
    <submittedName>
        <fullName evidence="3">Pilus assembly protein PilN</fullName>
    </submittedName>
</protein>
<dbReference type="OrthoDB" id="5296173at2"/>
<reference evidence="3 4" key="2">
    <citation type="submission" date="2016-12" db="EMBL/GenBank/DDBJ databases">
        <title>Draft Genome Sequence of Cystobacter ferrugineus Strain Cbfe23.</title>
        <authorList>
            <person name="Akbar S."/>
            <person name="Dowd S.E."/>
            <person name="Stevens D.C."/>
        </authorList>
    </citation>
    <scope>NUCLEOTIDE SEQUENCE [LARGE SCALE GENOMIC DNA]</scope>
    <source>
        <strain evidence="3 4">Cbfe23</strain>
    </source>
</reference>
<organism evidence="3 4">
    <name type="scientific">Cystobacter ferrugineus</name>
    <dbReference type="NCBI Taxonomy" id="83449"/>
    <lineage>
        <taxon>Bacteria</taxon>
        <taxon>Pseudomonadati</taxon>
        <taxon>Myxococcota</taxon>
        <taxon>Myxococcia</taxon>
        <taxon>Myxococcales</taxon>
        <taxon>Cystobacterineae</taxon>
        <taxon>Archangiaceae</taxon>
        <taxon>Cystobacter</taxon>
    </lineage>
</organism>
<dbReference type="PANTHER" id="PTHR40278:SF2">
    <property type="entry name" value="TYPE IV PILUS INNER MEMBRANE COMPONENT PILN"/>
    <property type="match status" value="1"/>
</dbReference>
<proteinExistence type="predicted"/>
<dbReference type="Pfam" id="PF05137">
    <property type="entry name" value="PilN"/>
    <property type="match status" value="1"/>
</dbReference>
<dbReference type="InterPro" id="IPR052534">
    <property type="entry name" value="Extracell_DNA_Util/SecSys_Comp"/>
</dbReference>
<dbReference type="PANTHER" id="PTHR40278">
    <property type="entry name" value="DNA UTILIZATION PROTEIN HOFN"/>
    <property type="match status" value="1"/>
</dbReference>
<evidence type="ECO:0000313" key="4">
    <source>
        <dbReference type="Proteomes" id="UP000182229"/>
    </source>
</evidence>
<feature type="transmembrane region" description="Helical" evidence="2">
    <location>
        <begin position="21"/>
        <end position="41"/>
    </location>
</feature>
<dbReference type="STRING" id="83449.BON30_38400"/>
<name>A0A1L9AZI8_9BACT</name>
<reference evidence="4" key="1">
    <citation type="submission" date="2016-11" db="EMBL/GenBank/DDBJ databases">
        <authorList>
            <person name="Shukria A."/>
            <person name="Stevens D.C."/>
        </authorList>
    </citation>
    <scope>NUCLEOTIDE SEQUENCE [LARGE SCALE GENOMIC DNA]</scope>
    <source>
        <strain evidence="4">Cbfe23</strain>
    </source>
</reference>
<keyword evidence="1" id="KW-0175">Coiled coil</keyword>
<evidence type="ECO:0000313" key="3">
    <source>
        <dbReference type="EMBL" id="OJH35414.1"/>
    </source>
</evidence>
<keyword evidence="4" id="KW-1185">Reference proteome</keyword>
<dbReference type="RefSeq" id="WP_071903512.1">
    <property type="nucleotide sequence ID" value="NZ_MPIN01000014.1"/>
</dbReference>
<gene>
    <name evidence="3" type="ORF">BON30_38400</name>
</gene>
<accession>A0A1L9AZI8</accession>
<dbReference type="GO" id="GO:0043107">
    <property type="term" value="P:type IV pilus-dependent motility"/>
    <property type="evidence" value="ECO:0007669"/>
    <property type="project" value="TreeGrafter"/>
</dbReference>
<keyword evidence="2" id="KW-1133">Transmembrane helix</keyword>
<dbReference type="GO" id="GO:0043683">
    <property type="term" value="P:type IV pilus assembly"/>
    <property type="evidence" value="ECO:0007669"/>
    <property type="project" value="TreeGrafter"/>
</dbReference>
<evidence type="ECO:0000256" key="1">
    <source>
        <dbReference type="SAM" id="Coils"/>
    </source>
</evidence>
<dbReference type="AlphaFoldDB" id="A0A1L9AZI8"/>
<keyword evidence="2" id="KW-0812">Transmembrane</keyword>
<dbReference type="EMBL" id="MPIN01000014">
    <property type="protein sequence ID" value="OJH35414.1"/>
    <property type="molecule type" value="Genomic_DNA"/>
</dbReference>